<evidence type="ECO:0000259" key="11">
    <source>
        <dbReference type="PROSITE" id="PS52015"/>
    </source>
</evidence>
<dbReference type="NCBIfam" id="TIGR01352">
    <property type="entry name" value="tonB_Cterm"/>
    <property type="match status" value="1"/>
</dbReference>
<feature type="domain" description="TonB C-terminal" evidence="11">
    <location>
        <begin position="166"/>
        <end position="259"/>
    </location>
</feature>
<reference evidence="12 13" key="1">
    <citation type="submission" date="2017-08" db="EMBL/GenBank/DDBJ databases">
        <title>Infants hospitalized years apart are colonized by the same room-sourced microbial strains.</title>
        <authorList>
            <person name="Brooks B."/>
            <person name="Olm M.R."/>
            <person name="Firek B.A."/>
            <person name="Baker R."/>
            <person name="Thomas B.C."/>
            <person name="Morowitz M.J."/>
            <person name="Banfield J.F."/>
        </authorList>
    </citation>
    <scope>NUCLEOTIDE SEQUENCE [LARGE SCALE GENOMIC DNA]</scope>
    <source>
        <strain evidence="12">S2_005_003_R2_42</strain>
    </source>
</reference>
<evidence type="ECO:0000256" key="6">
    <source>
        <dbReference type="ARBA" id="ARBA00022692"/>
    </source>
</evidence>
<dbReference type="GO" id="GO:0015031">
    <property type="term" value="P:protein transport"/>
    <property type="evidence" value="ECO:0007669"/>
    <property type="project" value="UniProtKB-KW"/>
</dbReference>
<keyword evidence="8" id="KW-1133">Transmembrane helix</keyword>
<feature type="compositionally biased region" description="Pro residues" evidence="10">
    <location>
        <begin position="58"/>
        <end position="76"/>
    </location>
</feature>
<dbReference type="GO" id="GO:0055085">
    <property type="term" value="P:transmembrane transport"/>
    <property type="evidence" value="ECO:0007669"/>
    <property type="project" value="InterPro"/>
</dbReference>
<evidence type="ECO:0000256" key="3">
    <source>
        <dbReference type="ARBA" id="ARBA00022448"/>
    </source>
</evidence>
<feature type="region of interest" description="Disordered" evidence="10">
    <location>
        <begin position="38"/>
        <end position="162"/>
    </location>
</feature>
<keyword evidence="9" id="KW-0472">Membrane</keyword>
<evidence type="ECO:0000256" key="5">
    <source>
        <dbReference type="ARBA" id="ARBA00022519"/>
    </source>
</evidence>
<keyword evidence="5" id="KW-0997">Cell inner membrane</keyword>
<name>A0A2W5MGJ1_9GAMM</name>
<dbReference type="EMBL" id="QFPO01000012">
    <property type="protein sequence ID" value="PZQ12500.1"/>
    <property type="molecule type" value="Genomic_DNA"/>
</dbReference>
<dbReference type="Pfam" id="PF03544">
    <property type="entry name" value="TonB_C"/>
    <property type="match status" value="1"/>
</dbReference>
<dbReference type="SUPFAM" id="SSF74653">
    <property type="entry name" value="TolA/TonB C-terminal domain"/>
    <property type="match status" value="1"/>
</dbReference>
<dbReference type="Gene3D" id="3.30.1150.10">
    <property type="match status" value="1"/>
</dbReference>
<keyword evidence="4" id="KW-1003">Cell membrane</keyword>
<keyword evidence="7" id="KW-0653">Protein transport</keyword>
<feature type="compositionally biased region" description="Low complexity" evidence="10">
    <location>
        <begin position="138"/>
        <end position="152"/>
    </location>
</feature>
<evidence type="ECO:0000256" key="4">
    <source>
        <dbReference type="ARBA" id="ARBA00022475"/>
    </source>
</evidence>
<keyword evidence="3" id="KW-0813">Transport</keyword>
<evidence type="ECO:0000256" key="7">
    <source>
        <dbReference type="ARBA" id="ARBA00022927"/>
    </source>
</evidence>
<dbReference type="InterPro" id="IPR006260">
    <property type="entry name" value="TonB/TolA_C"/>
</dbReference>
<dbReference type="PANTHER" id="PTHR33446:SF2">
    <property type="entry name" value="PROTEIN TONB"/>
    <property type="match status" value="1"/>
</dbReference>
<dbReference type="InterPro" id="IPR051045">
    <property type="entry name" value="TonB-dependent_transducer"/>
</dbReference>
<evidence type="ECO:0000256" key="2">
    <source>
        <dbReference type="ARBA" id="ARBA00006555"/>
    </source>
</evidence>
<protein>
    <submittedName>
        <fullName evidence="12">Energy transducer TonB</fullName>
    </submittedName>
</protein>
<feature type="compositionally biased region" description="Low complexity" evidence="10">
    <location>
        <begin position="38"/>
        <end position="57"/>
    </location>
</feature>
<dbReference type="Proteomes" id="UP000249046">
    <property type="component" value="Unassembled WGS sequence"/>
</dbReference>
<dbReference type="PROSITE" id="PS52015">
    <property type="entry name" value="TONB_CTD"/>
    <property type="match status" value="1"/>
</dbReference>
<evidence type="ECO:0000256" key="8">
    <source>
        <dbReference type="ARBA" id="ARBA00022989"/>
    </source>
</evidence>
<comment type="subcellular location">
    <subcellularLocation>
        <location evidence="1">Cell inner membrane</location>
        <topology evidence="1">Single-pass membrane protein</topology>
        <orientation evidence="1">Periplasmic side</orientation>
    </subcellularLocation>
</comment>
<evidence type="ECO:0000256" key="1">
    <source>
        <dbReference type="ARBA" id="ARBA00004383"/>
    </source>
</evidence>
<evidence type="ECO:0000256" key="9">
    <source>
        <dbReference type="ARBA" id="ARBA00023136"/>
    </source>
</evidence>
<accession>A0A2W5MGJ1</accession>
<feature type="compositionally biased region" description="Low complexity" evidence="10">
    <location>
        <begin position="94"/>
        <end position="128"/>
    </location>
</feature>
<comment type="similarity">
    <text evidence="2">Belongs to the TonB family.</text>
</comment>
<gene>
    <name evidence="12" type="ORF">DI564_12695</name>
</gene>
<organism evidence="12 13">
    <name type="scientific">Rhodanobacter denitrificans</name>
    <dbReference type="NCBI Taxonomy" id="666685"/>
    <lineage>
        <taxon>Bacteria</taxon>
        <taxon>Pseudomonadati</taxon>
        <taxon>Pseudomonadota</taxon>
        <taxon>Gammaproteobacteria</taxon>
        <taxon>Lysobacterales</taxon>
        <taxon>Rhodanobacteraceae</taxon>
        <taxon>Rhodanobacter</taxon>
    </lineage>
</organism>
<dbReference type="PANTHER" id="PTHR33446">
    <property type="entry name" value="PROTEIN TONB-RELATED"/>
    <property type="match status" value="1"/>
</dbReference>
<evidence type="ECO:0000313" key="12">
    <source>
        <dbReference type="EMBL" id="PZQ12500.1"/>
    </source>
</evidence>
<dbReference type="AlphaFoldDB" id="A0A2W5MGJ1"/>
<dbReference type="InterPro" id="IPR037682">
    <property type="entry name" value="TonB_C"/>
</dbReference>
<dbReference type="GO" id="GO:0031992">
    <property type="term" value="F:energy transducer activity"/>
    <property type="evidence" value="ECO:0007669"/>
    <property type="project" value="TreeGrafter"/>
</dbReference>
<evidence type="ECO:0000313" key="13">
    <source>
        <dbReference type="Proteomes" id="UP000249046"/>
    </source>
</evidence>
<dbReference type="GO" id="GO:0098797">
    <property type="term" value="C:plasma membrane protein complex"/>
    <property type="evidence" value="ECO:0007669"/>
    <property type="project" value="TreeGrafter"/>
</dbReference>
<sequence>MALAAALAAHGLIAAWLWPRAVQPDAAGAAPAAILIELPAPSPSPRSSTSPTTAPAPTAAPAPPAESAPPRQPAPAQPSRTDAPRAIERPPQPAAVDAAAAPRAADTAPATSTPAEADAAATSPQAEPGPDSESKPESTAAASAPASAATAPQRGSTQGRPAAELAWQSRLLGHLEGFRRYPTRALRQRHEGVTYLRFSVDRRGGVGAVRLERGSGSNLLDAEALDVVRRAQPVPPPPPEIEGDPVEVVVPVQFRLRRR</sequence>
<keyword evidence="6" id="KW-0812">Transmembrane</keyword>
<comment type="caution">
    <text evidence="12">The sequence shown here is derived from an EMBL/GenBank/DDBJ whole genome shotgun (WGS) entry which is preliminary data.</text>
</comment>
<evidence type="ECO:0000256" key="10">
    <source>
        <dbReference type="SAM" id="MobiDB-lite"/>
    </source>
</evidence>
<proteinExistence type="inferred from homology"/>